<sequence>MATAELNAKLDLLIERARKDKKLANAIKGAFNKMGFTKSLDDPGYFEPSLIDKQKQEIRSTSAQALKTPLEEVSKENAGHVSRLKVPSLV</sequence>
<gene>
    <name evidence="1" type="ordered locus">Hfelis_16690</name>
</gene>
<proteinExistence type="predicted"/>
<dbReference type="Proteomes" id="UP000007934">
    <property type="component" value="Chromosome"/>
</dbReference>
<dbReference type="EMBL" id="FQ670179">
    <property type="protein sequence ID" value="CBY83753.1"/>
    <property type="molecule type" value="Genomic_DNA"/>
</dbReference>
<name>E7ABP8_HELFC</name>
<evidence type="ECO:0000313" key="1">
    <source>
        <dbReference type="EMBL" id="CBY83753.1"/>
    </source>
</evidence>
<protein>
    <submittedName>
        <fullName evidence="1">Uncharacterized protein</fullName>
    </submittedName>
</protein>
<dbReference type="KEGG" id="hfe:HFELIS_16690"/>
<keyword evidence="2" id="KW-1185">Reference proteome</keyword>
<dbReference type="STRING" id="936155.HFELIS_16690"/>
<organism evidence="1 2">
    <name type="scientific">Helicobacter felis (strain ATCC 49179 / CCUG 28539 / NCTC 12436 / CS1)</name>
    <dbReference type="NCBI Taxonomy" id="936155"/>
    <lineage>
        <taxon>Bacteria</taxon>
        <taxon>Pseudomonadati</taxon>
        <taxon>Campylobacterota</taxon>
        <taxon>Epsilonproteobacteria</taxon>
        <taxon>Campylobacterales</taxon>
        <taxon>Helicobacteraceae</taxon>
        <taxon>Helicobacter</taxon>
    </lineage>
</organism>
<evidence type="ECO:0000313" key="2">
    <source>
        <dbReference type="Proteomes" id="UP000007934"/>
    </source>
</evidence>
<reference evidence="1 2" key="1">
    <citation type="journal article" date="2011" name="Genome Biol. Evol.">
        <title>Comparative whole genome sequence analysis of the carcinogenic bacterial model pathogen Helicobacter felis.</title>
        <authorList>
            <person name="Arnold I.C."/>
            <person name="Zigova Z."/>
            <person name="Holden M."/>
            <person name="Lawley T.D."/>
            <person name="Rad R."/>
            <person name="Dougan G."/>
            <person name="Falkow S."/>
            <person name="Bentley S.D."/>
            <person name="Muller A."/>
        </authorList>
    </citation>
    <scope>NUCLEOTIDE SEQUENCE [LARGE SCALE GENOMIC DNA]</scope>
    <source>
        <strain evidence="2">ATCC 49179 / CCUG 28539 / NCTC 12436 / CS1</strain>
    </source>
</reference>
<dbReference type="HOGENOM" id="CLU_2436754_0_0_7"/>
<accession>E7ABP8</accession>
<dbReference type="AlphaFoldDB" id="E7ABP8"/>